<proteinExistence type="predicted"/>
<name>A0A840V6X7_9BACT</name>
<evidence type="ECO:0000313" key="3">
    <source>
        <dbReference type="Proteomes" id="UP000557717"/>
    </source>
</evidence>
<organism evidence="2 3">
    <name type="scientific">Haloferula luteola</name>
    <dbReference type="NCBI Taxonomy" id="595692"/>
    <lineage>
        <taxon>Bacteria</taxon>
        <taxon>Pseudomonadati</taxon>
        <taxon>Verrucomicrobiota</taxon>
        <taxon>Verrucomicrobiia</taxon>
        <taxon>Verrucomicrobiales</taxon>
        <taxon>Verrucomicrobiaceae</taxon>
        <taxon>Haloferula</taxon>
    </lineage>
</organism>
<evidence type="ECO:0000313" key="2">
    <source>
        <dbReference type="EMBL" id="MBB5353433.1"/>
    </source>
</evidence>
<protein>
    <recommendedName>
        <fullName evidence="4">PEP-CTERM protein-sorting domain-containing protein</fullName>
    </recommendedName>
</protein>
<dbReference type="Gene3D" id="2.60.120.260">
    <property type="entry name" value="Galactose-binding domain-like"/>
    <property type="match status" value="1"/>
</dbReference>
<keyword evidence="1" id="KW-0732">Signal</keyword>
<accession>A0A840V6X7</accession>
<feature type="signal peptide" evidence="1">
    <location>
        <begin position="1"/>
        <end position="28"/>
    </location>
</feature>
<dbReference type="RefSeq" id="WP_184021326.1">
    <property type="nucleotide sequence ID" value="NZ_JACHFD010000026.1"/>
</dbReference>
<comment type="caution">
    <text evidence="2">The sequence shown here is derived from an EMBL/GenBank/DDBJ whole genome shotgun (WGS) entry which is preliminary data.</text>
</comment>
<reference evidence="2 3" key="1">
    <citation type="submission" date="2020-08" db="EMBL/GenBank/DDBJ databases">
        <title>Genomic Encyclopedia of Type Strains, Phase IV (KMG-IV): sequencing the most valuable type-strain genomes for metagenomic binning, comparative biology and taxonomic classification.</title>
        <authorList>
            <person name="Goeker M."/>
        </authorList>
    </citation>
    <scope>NUCLEOTIDE SEQUENCE [LARGE SCALE GENOMIC DNA]</scope>
    <source>
        <strain evidence="2 3">YC6886</strain>
    </source>
</reference>
<dbReference type="AlphaFoldDB" id="A0A840V6X7"/>
<dbReference type="NCBIfam" id="TIGR02595">
    <property type="entry name" value="PEP_CTERM"/>
    <property type="match status" value="1"/>
</dbReference>
<feature type="chain" id="PRO_5032420628" description="PEP-CTERM protein-sorting domain-containing protein" evidence="1">
    <location>
        <begin position="29"/>
        <end position="245"/>
    </location>
</feature>
<keyword evidence="3" id="KW-1185">Reference proteome</keyword>
<evidence type="ECO:0000256" key="1">
    <source>
        <dbReference type="SAM" id="SignalP"/>
    </source>
</evidence>
<evidence type="ECO:0008006" key="4">
    <source>
        <dbReference type="Google" id="ProtNLM"/>
    </source>
</evidence>
<dbReference type="EMBL" id="JACHFD010000026">
    <property type="protein sequence ID" value="MBB5353433.1"/>
    <property type="molecule type" value="Genomic_DNA"/>
</dbReference>
<dbReference type="Proteomes" id="UP000557717">
    <property type="component" value="Unassembled WGS sequence"/>
</dbReference>
<sequence>MQTRPPTLTRLLAHVSLPLVAIAKPATAATITLVNGGFDAGTDGSAIISGWTDSAPSTPGFWLANDNSPGSAPDPTEAQGGSALYLSTNRLTGGAGSQPSSSTLSQSVTLDTPTLNLLAAGSSQFELDFYYFDTDSNDTGRGTVTFLDSSLATISSLTTGDLPNIGANGTSYDAVDTPWTLVNLDGAMPLNTTSFRIDISTGPRAGGSATNVHFDSFSAQLVPEPSTALLGLLGCVGLLRRRRAS</sequence>
<dbReference type="InterPro" id="IPR013424">
    <property type="entry name" value="Ice-binding_C"/>
</dbReference>
<gene>
    <name evidence="2" type="ORF">HNR46_003694</name>
</gene>